<dbReference type="InterPro" id="IPR014752">
    <property type="entry name" value="Arrestin-like_C"/>
</dbReference>
<evidence type="ECO:0000256" key="1">
    <source>
        <dbReference type="ARBA" id="ARBA00009100"/>
    </source>
</evidence>
<dbReference type="Pfam" id="PF03643">
    <property type="entry name" value="Vps26"/>
    <property type="match status" value="1"/>
</dbReference>
<gene>
    <name evidence="3" type="ORF">ASTO00021_LOCUS17004</name>
</gene>
<dbReference type="InterPro" id="IPR028934">
    <property type="entry name" value="Vps26-related"/>
</dbReference>
<proteinExistence type="inferred from homology"/>
<dbReference type="AlphaFoldDB" id="A0A7S3PQB9"/>
<comment type="similarity">
    <text evidence="1">Belongs to the VPS26 family.</text>
</comment>
<protein>
    <recommendedName>
        <fullName evidence="4">Arrestin-like N-terminal domain-containing protein</fullName>
    </recommendedName>
</protein>
<dbReference type="Gene3D" id="2.60.40.640">
    <property type="match status" value="1"/>
</dbReference>
<evidence type="ECO:0000256" key="2">
    <source>
        <dbReference type="SAM" id="MobiDB-lite"/>
    </source>
</evidence>
<sequence>MNLGWWDDIFELEISLDSEHFTNRGGLLGSAKCPLYDTKSTITGKVIVTPPPNTAVWQYGVDVELQGSVSQFTDFETSEYLKVKTKVSDEGYISAKTEFAFEIDLTKVKNFLILETYDGELFHYSYELIVTIVRPWYTFNVQKAAMLAIQNVHEAPRGDKLDDVAQSLIEKGSEAPISHVIKINDYSGTCFLTYDHLCYNIGDVLIGNLTFKEDPQIHIAEVKLVLYKIEKADVEESEYNVKEQIIDISKATVVKEPEKGEEPTETVQEQVPNDAGEEQKAAERVADEPEVKTAKVSPDEVELKPPIGPVAEKLVTFEFKMEPVSHTLGVTLHEDLKEADVFLSVRYYLRLVIKDIQGNTYWNTNEVILYRKALKGTSQVV</sequence>
<dbReference type="PANTHER" id="PTHR12233">
    <property type="entry name" value="VACUOLAR PROTEIN SORTING 26 RELATED"/>
    <property type="match status" value="1"/>
</dbReference>
<dbReference type="EMBL" id="HBIN01022138">
    <property type="protein sequence ID" value="CAE0447018.1"/>
    <property type="molecule type" value="Transcribed_RNA"/>
</dbReference>
<feature type="region of interest" description="Disordered" evidence="2">
    <location>
        <begin position="256"/>
        <end position="297"/>
    </location>
</feature>
<name>A0A7S3PQB9_9STRA</name>
<evidence type="ECO:0008006" key="4">
    <source>
        <dbReference type="Google" id="ProtNLM"/>
    </source>
</evidence>
<evidence type="ECO:0000313" key="3">
    <source>
        <dbReference type="EMBL" id="CAE0447018.1"/>
    </source>
</evidence>
<feature type="compositionally biased region" description="Basic and acidic residues" evidence="2">
    <location>
        <begin position="277"/>
        <end position="297"/>
    </location>
</feature>
<reference evidence="3" key="1">
    <citation type="submission" date="2021-01" db="EMBL/GenBank/DDBJ databases">
        <authorList>
            <person name="Corre E."/>
            <person name="Pelletier E."/>
            <person name="Niang G."/>
            <person name="Scheremetjew M."/>
            <person name="Finn R."/>
            <person name="Kale V."/>
            <person name="Holt S."/>
            <person name="Cochrane G."/>
            <person name="Meng A."/>
            <person name="Brown T."/>
            <person name="Cohen L."/>
        </authorList>
    </citation>
    <scope>NUCLEOTIDE SEQUENCE</scope>
    <source>
        <strain evidence="3">GSBS06</strain>
    </source>
</reference>
<dbReference type="GO" id="GO:0006886">
    <property type="term" value="P:intracellular protein transport"/>
    <property type="evidence" value="ECO:0007669"/>
    <property type="project" value="InterPro"/>
</dbReference>
<accession>A0A7S3PQB9</accession>
<organism evidence="3">
    <name type="scientific">Aplanochytrium stocchinoi</name>
    <dbReference type="NCBI Taxonomy" id="215587"/>
    <lineage>
        <taxon>Eukaryota</taxon>
        <taxon>Sar</taxon>
        <taxon>Stramenopiles</taxon>
        <taxon>Bigyra</taxon>
        <taxon>Labyrinthulomycetes</taxon>
        <taxon>Thraustochytrida</taxon>
        <taxon>Thraustochytriidae</taxon>
        <taxon>Aplanochytrium</taxon>
    </lineage>
</organism>